<accession>A0ABS8ZRE4</accession>
<comment type="caution">
    <text evidence="4">The sequence shown here is derived from an EMBL/GenBank/DDBJ whole genome shotgun (WGS) entry which is preliminary data.</text>
</comment>
<reference evidence="4 5" key="1">
    <citation type="submission" date="2021-12" db="EMBL/GenBank/DDBJ databases">
        <title>Genome sequence of Kibdelosporangium philippinense ATCC 49844.</title>
        <authorList>
            <person name="Fedorov E.A."/>
            <person name="Omeragic M."/>
            <person name="Shalygina K.F."/>
            <person name="Maclea K.S."/>
        </authorList>
    </citation>
    <scope>NUCLEOTIDE SEQUENCE [LARGE SCALE GENOMIC DNA]</scope>
    <source>
        <strain evidence="4 5">ATCC 49844</strain>
    </source>
</reference>
<evidence type="ECO:0000256" key="3">
    <source>
        <dbReference type="ARBA" id="ARBA00023004"/>
    </source>
</evidence>
<keyword evidence="1" id="KW-0349">Heme</keyword>
<evidence type="ECO:0000313" key="5">
    <source>
        <dbReference type="Proteomes" id="UP001521150"/>
    </source>
</evidence>
<keyword evidence="5" id="KW-1185">Reference proteome</keyword>
<dbReference type="PRINTS" id="PR00088">
    <property type="entry name" value="HAEMOXYGNASE"/>
</dbReference>
<evidence type="ECO:0000256" key="1">
    <source>
        <dbReference type="ARBA" id="ARBA00022617"/>
    </source>
</evidence>
<dbReference type="RefSeq" id="WP_233730476.1">
    <property type="nucleotide sequence ID" value="NZ_JAJVCN010000003.1"/>
</dbReference>
<dbReference type="EMBL" id="JAJVCN010000003">
    <property type="protein sequence ID" value="MCE7009033.1"/>
    <property type="molecule type" value="Genomic_DNA"/>
</dbReference>
<keyword evidence="3" id="KW-0408">Iron</keyword>
<sequence>MSPTFSETLRAATMPSHEQANHSPYISALLGGELSVDAFGQLASQLYFVYSALEEAAEAMRDDPIAGKFVFAELNRREALREDMAYYFGPSWESQVSELPATAEYCKRIRSVSWSGEFVAHHYTRYLGDIAGGQIIRHRLRKLHGVEGPGSMFYVFDQIPSAPKFRDNYRTLLNEAPWNAQERKRVIIESVRAYELNVAVFAALATKFLTHTSTHGNSTTS</sequence>
<dbReference type="InterPro" id="IPR016084">
    <property type="entry name" value="Haem_Oase-like_multi-hlx"/>
</dbReference>
<evidence type="ECO:0000256" key="2">
    <source>
        <dbReference type="ARBA" id="ARBA00022723"/>
    </source>
</evidence>
<evidence type="ECO:0000313" key="4">
    <source>
        <dbReference type="EMBL" id="MCE7009033.1"/>
    </source>
</evidence>
<organism evidence="4 5">
    <name type="scientific">Kibdelosporangium philippinense</name>
    <dbReference type="NCBI Taxonomy" id="211113"/>
    <lineage>
        <taxon>Bacteria</taxon>
        <taxon>Bacillati</taxon>
        <taxon>Actinomycetota</taxon>
        <taxon>Actinomycetes</taxon>
        <taxon>Pseudonocardiales</taxon>
        <taxon>Pseudonocardiaceae</taxon>
        <taxon>Kibdelosporangium</taxon>
    </lineage>
</organism>
<dbReference type="Pfam" id="PF01126">
    <property type="entry name" value="Heme_oxygenase"/>
    <property type="match status" value="1"/>
</dbReference>
<dbReference type="InterPro" id="IPR002051">
    <property type="entry name" value="Haem_Oase"/>
</dbReference>
<gene>
    <name evidence="4" type="ORF">LWC34_40405</name>
</gene>
<dbReference type="Proteomes" id="UP001521150">
    <property type="component" value="Unassembled WGS sequence"/>
</dbReference>
<dbReference type="PIRSF" id="PIRSF000343">
    <property type="entry name" value="Haem_Oase"/>
    <property type="match status" value="1"/>
</dbReference>
<dbReference type="PANTHER" id="PTHR10720:SF0">
    <property type="entry name" value="HEME OXYGENASE"/>
    <property type="match status" value="1"/>
</dbReference>
<protein>
    <submittedName>
        <fullName evidence="4">Biliverdin-producing heme oxygenase</fullName>
    </submittedName>
</protein>
<keyword evidence="2" id="KW-0479">Metal-binding</keyword>
<dbReference type="Gene3D" id="1.20.910.10">
    <property type="entry name" value="Heme oxygenase-like"/>
    <property type="match status" value="1"/>
</dbReference>
<proteinExistence type="predicted"/>
<dbReference type="InterPro" id="IPR016053">
    <property type="entry name" value="Haem_Oase-like"/>
</dbReference>
<name>A0ABS8ZRE4_9PSEU</name>
<dbReference type="PANTHER" id="PTHR10720">
    <property type="entry name" value="HEME OXYGENASE"/>
    <property type="match status" value="1"/>
</dbReference>
<dbReference type="SUPFAM" id="SSF48613">
    <property type="entry name" value="Heme oxygenase-like"/>
    <property type="match status" value="1"/>
</dbReference>
<dbReference type="CDD" id="cd19165">
    <property type="entry name" value="HemeO"/>
    <property type="match status" value="1"/>
</dbReference>